<evidence type="ECO:0000259" key="7">
    <source>
        <dbReference type="Pfam" id="PF08281"/>
    </source>
</evidence>
<keyword evidence="9" id="KW-1185">Reference proteome</keyword>
<evidence type="ECO:0000259" key="6">
    <source>
        <dbReference type="Pfam" id="PF04542"/>
    </source>
</evidence>
<evidence type="ECO:0000313" key="8">
    <source>
        <dbReference type="EMBL" id="PFG38938.1"/>
    </source>
</evidence>
<dbReference type="EMBL" id="PDJI01000004">
    <property type="protein sequence ID" value="PFG38938.1"/>
    <property type="molecule type" value="Genomic_DNA"/>
</dbReference>
<dbReference type="CDD" id="cd06171">
    <property type="entry name" value="Sigma70_r4"/>
    <property type="match status" value="1"/>
</dbReference>
<dbReference type="InterPro" id="IPR039425">
    <property type="entry name" value="RNA_pol_sigma-70-like"/>
</dbReference>
<dbReference type="Proteomes" id="UP000222106">
    <property type="component" value="Unassembled WGS sequence"/>
</dbReference>
<feature type="domain" description="RNA polymerase sigma factor 70 region 4 type 2" evidence="7">
    <location>
        <begin position="112"/>
        <end position="161"/>
    </location>
</feature>
<dbReference type="InterPro" id="IPR013325">
    <property type="entry name" value="RNA_pol_sigma_r2"/>
</dbReference>
<dbReference type="Gene3D" id="1.10.1740.10">
    <property type="match status" value="1"/>
</dbReference>
<evidence type="ECO:0000256" key="4">
    <source>
        <dbReference type="ARBA" id="ARBA00023125"/>
    </source>
</evidence>
<dbReference type="Pfam" id="PF08281">
    <property type="entry name" value="Sigma70_r4_2"/>
    <property type="match status" value="1"/>
</dbReference>
<evidence type="ECO:0000256" key="1">
    <source>
        <dbReference type="ARBA" id="ARBA00010641"/>
    </source>
</evidence>
<protein>
    <submittedName>
        <fullName evidence="8">RNA polymerase sigma-70 factor (ECF subfamily)</fullName>
    </submittedName>
</protein>
<comment type="caution">
    <text evidence="8">The sequence shown here is derived from an EMBL/GenBank/DDBJ whole genome shotgun (WGS) entry which is preliminary data.</text>
</comment>
<dbReference type="InterPro" id="IPR014284">
    <property type="entry name" value="RNA_pol_sigma-70_dom"/>
</dbReference>
<dbReference type="InterPro" id="IPR013324">
    <property type="entry name" value="RNA_pol_sigma_r3/r4-like"/>
</dbReference>
<gene>
    <name evidence="8" type="ORF">ATJ97_1430</name>
</gene>
<dbReference type="InterPro" id="IPR036388">
    <property type="entry name" value="WH-like_DNA-bd_sf"/>
</dbReference>
<dbReference type="SUPFAM" id="SSF88659">
    <property type="entry name" value="Sigma3 and sigma4 domains of RNA polymerase sigma factors"/>
    <property type="match status" value="1"/>
</dbReference>
<comment type="similarity">
    <text evidence="1">Belongs to the sigma-70 factor family. ECF subfamily.</text>
</comment>
<keyword evidence="2" id="KW-0805">Transcription regulation</keyword>
<organism evidence="8 9">
    <name type="scientific">Georgenia soli</name>
    <dbReference type="NCBI Taxonomy" id="638953"/>
    <lineage>
        <taxon>Bacteria</taxon>
        <taxon>Bacillati</taxon>
        <taxon>Actinomycetota</taxon>
        <taxon>Actinomycetes</taxon>
        <taxon>Micrococcales</taxon>
        <taxon>Bogoriellaceae</taxon>
        <taxon>Georgenia</taxon>
    </lineage>
</organism>
<sequence>MRQARAGDETAFEALVRTHQDRAFAVALRMTGNAEDARDVTQDAFLRAWQGLASYREDAAFGTWLTRIVINRCHNLRRAARPTAALAEHDVTDPAPQTEARVEHAARHSATMAAVLALPFDQRAALVLHTLNGYSHAEVGRILGTSEAAAKVRVHRARRALIDQLQDWR</sequence>
<dbReference type="NCBIfam" id="TIGR02937">
    <property type="entry name" value="sigma70-ECF"/>
    <property type="match status" value="1"/>
</dbReference>
<evidence type="ECO:0000256" key="2">
    <source>
        <dbReference type="ARBA" id="ARBA00023015"/>
    </source>
</evidence>
<evidence type="ECO:0000313" key="9">
    <source>
        <dbReference type="Proteomes" id="UP000222106"/>
    </source>
</evidence>
<dbReference type="InterPro" id="IPR007627">
    <property type="entry name" value="RNA_pol_sigma70_r2"/>
</dbReference>
<dbReference type="PANTHER" id="PTHR43133">
    <property type="entry name" value="RNA POLYMERASE ECF-TYPE SIGMA FACTO"/>
    <property type="match status" value="1"/>
</dbReference>
<evidence type="ECO:0000256" key="5">
    <source>
        <dbReference type="ARBA" id="ARBA00023163"/>
    </source>
</evidence>
<dbReference type="GO" id="GO:0006352">
    <property type="term" value="P:DNA-templated transcription initiation"/>
    <property type="evidence" value="ECO:0007669"/>
    <property type="project" value="InterPro"/>
</dbReference>
<reference evidence="8 9" key="1">
    <citation type="submission" date="2017-10" db="EMBL/GenBank/DDBJ databases">
        <title>Sequencing the genomes of 1000 actinobacteria strains.</title>
        <authorList>
            <person name="Klenk H.-P."/>
        </authorList>
    </citation>
    <scope>NUCLEOTIDE SEQUENCE [LARGE SCALE GENOMIC DNA]</scope>
    <source>
        <strain evidence="8 9">DSM 21838</strain>
    </source>
</reference>
<dbReference type="InterPro" id="IPR013249">
    <property type="entry name" value="RNA_pol_sigma70_r4_t2"/>
</dbReference>
<dbReference type="Gene3D" id="1.10.10.10">
    <property type="entry name" value="Winged helix-like DNA-binding domain superfamily/Winged helix DNA-binding domain"/>
    <property type="match status" value="1"/>
</dbReference>
<dbReference type="GO" id="GO:0003677">
    <property type="term" value="F:DNA binding"/>
    <property type="evidence" value="ECO:0007669"/>
    <property type="project" value="UniProtKB-KW"/>
</dbReference>
<keyword evidence="3" id="KW-0731">Sigma factor</keyword>
<dbReference type="Pfam" id="PF04542">
    <property type="entry name" value="Sigma70_r2"/>
    <property type="match status" value="1"/>
</dbReference>
<evidence type="ECO:0000256" key="3">
    <source>
        <dbReference type="ARBA" id="ARBA00023082"/>
    </source>
</evidence>
<keyword evidence="5" id="KW-0804">Transcription</keyword>
<feature type="domain" description="RNA polymerase sigma-70 region 2" evidence="6">
    <location>
        <begin position="15"/>
        <end position="81"/>
    </location>
</feature>
<keyword evidence="4" id="KW-0238">DNA-binding</keyword>
<dbReference type="PANTHER" id="PTHR43133:SF8">
    <property type="entry name" value="RNA POLYMERASE SIGMA FACTOR HI_1459-RELATED"/>
    <property type="match status" value="1"/>
</dbReference>
<dbReference type="SUPFAM" id="SSF88946">
    <property type="entry name" value="Sigma2 domain of RNA polymerase sigma factors"/>
    <property type="match status" value="1"/>
</dbReference>
<accession>A0A2A9EJ54</accession>
<name>A0A2A9EJ54_9MICO</name>
<dbReference type="GO" id="GO:0016987">
    <property type="term" value="F:sigma factor activity"/>
    <property type="evidence" value="ECO:0007669"/>
    <property type="project" value="UniProtKB-KW"/>
</dbReference>
<dbReference type="AlphaFoldDB" id="A0A2A9EJ54"/>
<proteinExistence type="inferred from homology"/>